<organism evidence="1 2">
    <name type="scientific">Rhodococcus opacus</name>
    <name type="common">Nocardia opaca</name>
    <dbReference type="NCBI Taxonomy" id="37919"/>
    <lineage>
        <taxon>Bacteria</taxon>
        <taxon>Bacillati</taxon>
        <taxon>Actinomycetota</taxon>
        <taxon>Actinomycetes</taxon>
        <taxon>Mycobacteriales</taxon>
        <taxon>Nocardiaceae</taxon>
        <taxon>Rhodococcus</taxon>
    </lineage>
</organism>
<geneLocation type="plasmid" evidence="2">
    <name>pr1cp1</name>
</geneLocation>
<dbReference type="RefSeq" id="WP_231138042.1">
    <property type="nucleotide sequence ID" value="NZ_CP009112.1"/>
</dbReference>
<accession>A0A1B1KJ35</accession>
<keyword evidence="1" id="KW-0614">Plasmid</keyword>
<dbReference type="InterPro" id="IPR046275">
    <property type="entry name" value="DUF6308"/>
</dbReference>
<dbReference type="EMBL" id="CP009112">
    <property type="protein sequence ID" value="ANS32610.1"/>
    <property type="molecule type" value="Genomic_DNA"/>
</dbReference>
<reference evidence="1 2" key="1">
    <citation type="submission" date="2014-07" db="EMBL/GenBank/DDBJ databases">
        <authorList>
            <person name="Zhang J.E."/>
            <person name="Yang H."/>
            <person name="Guo J."/>
            <person name="Deng Z."/>
            <person name="Luo H."/>
            <person name="Luo M."/>
            <person name="Zhao B."/>
        </authorList>
    </citation>
    <scope>NUCLEOTIDE SEQUENCE [LARGE SCALE GENOMIC DNA]</scope>
    <source>
        <strain evidence="1 2">1CP</strain>
        <plasmid evidence="2">Plasmid pr1cp1</plasmid>
    </source>
</reference>
<evidence type="ECO:0000313" key="1">
    <source>
        <dbReference type="EMBL" id="ANS32610.1"/>
    </source>
</evidence>
<dbReference type="PATRIC" id="fig|37919.13.peg.8462"/>
<evidence type="ECO:0000313" key="2">
    <source>
        <dbReference type="Proteomes" id="UP000186108"/>
    </source>
</evidence>
<gene>
    <name evidence="1" type="ORF">R1CP_40150</name>
</gene>
<protein>
    <submittedName>
        <fullName evidence="1">Uncharacterized protein</fullName>
    </submittedName>
</protein>
<dbReference type="Pfam" id="PF19827">
    <property type="entry name" value="DUF6308"/>
    <property type="match status" value="1"/>
</dbReference>
<dbReference type="AlphaFoldDB" id="A0A1B1KJ35"/>
<sequence length="221" mass="23761">MIDLSVEIGSEAVAAAQDHDAARAVLGTEAVALNALLRAVRPDRDGFDEPVPLALGRPAWGLETALWTCRDRPDEGNEVDRPQTPRLYPSWDSVVSQVLGTERAHLNPVREALRADDGALHRRLLSIREEAGLPEGISALRVFDVIAWMDGRTVAWVNVLTGKMTCPGMVWTRGWRISLGGVRGPAAVVLLLSAGGDLVAALRKCSAAEGVSARLIHLVRA</sequence>
<dbReference type="Proteomes" id="UP000186108">
    <property type="component" value="Plasmid pR1CP1"/>
</dbReference>
<name>A0A1B1KJ35_RHOOP</name>
<proteinExistence type="predicted"/>